<accession>A0A937FXZ9</accession>
<evidence type="ECO:0008006" key="3">
    <source>
        <dbReference type="Google" id="ProtNLM"/>
    </source>
</evidence>
<name>A0A937FXZ9_9BACT</name>
<keyword evidence="2" id="KW-1185">Reference proteome</keyword>
<reference evidence="1" key="1">
    <citation type="submission" date="2021-01" db="EMBL/GenBank/DDBJ databases">
        <title>Fulvivirga kasyanovii gen. nov., sp nov., a novel member of the phylum Bacteroidetes isolated from seawater in a mussel farm.</title>
        <authorList>
            <person name="Zhao L.-H."/>
            <person name="Wang Z.-J."/>
        </authorList>
    </citation>
    <scope>NUCLEOTIDE SEQUENCE</scope>
    <source>
        <strain evidence="1">29W222</strain>
    </source>
</reference>
<protein>
    <recommendedName>
        <fullName evidence="3">CD-NTase-associated protein 12/Pycsar effector protein TIR domain-containing protein</fullName>
    </recommendedName>
</protein>
<comment type="caution">
    <text evidence="1">The sequence shown here is derived from an EMBL/GenBank/DDBJ whole genome shotgun (WGS) entry which is preliminary data.</text>
</comment>
<organism evidence="1 2">
    <name type="scientific">Fulvivirga marina</name>
    <dbReference type="NCBI Taxonomy" id="2494733"/>
    <lineage>
        <taxon>Bacteria</taxon>
        <taxon>Pseudomonadati</taxon>
        <taxon>Bacteroidota</taxon>
        <taxon>Cytophagia</taxon>
        <taxon>Cytophagales</taxon>
        <taxon>Fulvivirgaceae</taxon>
        <taxon>Fulvivirga</taxon>
    </lineage>
</organism>
<proteinExistence type="predicted"/>
<gene>
    <name evidence="1" type="ORF">JMN32_17980</name>
</gene>
<dbReference type="RefSeq" id="WP_202857751.1">
    <property type="nucleotide sequence ID" value="NZ_JAEUGD010000059.1"/>
</dbReference>
<dbReference type="AlphaFoldDB" id="A0A937FXZ9"/>
<dbReference type="EMBL" id="JAEUGD010000059">
    <property type="protein sequence ID" value="MBL6448209.1"/>
    <property type="molecule type" value="Genomic_DNA"/>
</dbReference>
<evidence type="ECO:0000313" key="1">
    <source>
        <dbReference type="EMBL" id="MBL6448209.1"/>
    </source>
</evidence>
<evidence type="ECO:0000313" key="2">
    <source>
        <dbReference type="Proteomes" id="UP000614216"/>
    </source>
</evidence>
<dbReference type="Proteomes" id="UP000614216">
    <property type="component" value="Unassembled WGS sequence"/>
</dbReference>
<sequence>MKLKTFYSWQSDLPNNSNRGFINSCLEKALKEVYKNNEIISEFSIESDSRDDEGTPDLVSSIFSKIDSCDIFVADISIINKEVNTRKTPNPNVLIELGYACSKIGWEKTICVFNSDYGLIENLPFDIRNRKPITFHTKVDKQINKESFIKSLTNSIQGIIDNKLSNKKYYKSIKREVDLGIQAILFDILKILYFDHPENIKKYEYNRLLHITKEELISELEEKEFLGFQLYKNHNLNISDFKEFFNDDSNMHFFNEKEKNILAQFIMELKKLSKLFTSKEVFKNSEMTNKYIVVSGKKMNPNNPDNGYILLEKTKKNEGIVRDSGDFENISENEMLNLITIKTEYLNTVTQAILEVTSVANDWIRATGGVFIINERELKKKEHNKT</sequence>